<name>A0ABR2HL09_9PEZI</name>
<protein>
    <submittedName>
        <fullName evidence="1">Phosphotransferase enzyme family-domain-containing protein</fullName>
    </submittedName>
</protein>
<evidence type="ECO:0000313" key="2">
    <source>
        <dbReference type="Proteomes" id="UP001390339"/>
    </source>
</evidence>
<dbReference type="SUPFAM" id="SSF56112">
    <property type="entry name" value="Protein kinase-like (PK-like)"/>
    <property type="match status" value="1"/>
</dbReference>
<dbReference type="EMBL" id="JAPCWZ010000010">
    <property type="protein sequence ID" value="KAK8848658.1"/>
    <property type="molecule type" value="Genomic_DNA"/>
</dbReference>
<gene>
    <name evidence="1" type="ORF">PGQ11_015138</name>
</gene>
<evidence type="ECO:0000313" key="1">
    <source>
        <dbReference type="EMBL" id="KAK8848658.1"/>
    </source>
</evidence>
<organism evidence="1 2">
    <name type="scientific">Apiospora arundinis</name>
    <dbReference type="NCBI Taxonomy" id="335852"/>
    <lineage>
        <taxon>Eukaryota</taxon>
        <taxon>Fungi</taxon>
        <taxon>Dikarya</taxon>
        <taxon>Ascomycota</taxon>
        <taxon>Pezizomycotina</taxon>
        <taxon>Sordariomycetes</taxon>
        <taxon>Xylariomycetidae</taxon>
        <taxon>Amphisphaeriales</taxon>
        <taxon>Apiosporaceae</taxon>
        <taxon>Apiospora</taxon>
    </lineage>
</organism>
<keyword evidence="2" id="KW-1185">Reference proteome</keyword>
<sequence length="270" mass="31742">MEDTSRQQPLFRWSAGYVEWLLEPEDQIAAIRDLLQIQLKRVWALSLEANDIVVEFIAEGTWNRAFKVTLPPGLSLPFPTKDQYQHQYCRHLVFRLSLPVLKSSKTRSEVTTLRWVRHHTAIPVPRVFLVMDLYGTPPLGTAEQKPVVRLGPLCAQQYMGDWRPEYPFPRGPFRDLRHFCHSFLDVVRYELRDIRQEQRAYIWELCGDIHYEDIEYQIKRPNAPSCQVKCMQRRLNEETPEDKCERQKELVRHKAELRSLSTSSPALAAL</sequence>
<reference evidence="1 2" key="1">
    <citation type="journal article" date="2024" name="IMA Fungus">
        <title>Apiospora arundinis, a panoply of carbohydrate-active enzymes and secondary metabolites.</title>
        <authorList>
            <person name="Sorensen T."/>
            <person name="Petersen C."/>
            <person name="Muurmann A.T."/>
            <person name="Christiansen J.V."/>
            <person name="Brundto M.L."/>
            <person name="Overgaard C.K."/>
            <person name="Boysen A.T."/>
            <person name="Wollenberg R.D."/>
            <person name="Larsen T.O."/>
            <person name="Sorensen J.L."/>
            <person name="Nielsen K.L."/>
            <person name="Sondergaard T.E."/>
        </authorList>
    </citation>
    <scope>NUCLEOTIDE SEQUENCE [LARGE SCALE GENOMIC DNA]</scope>
    <source>
        <strain evidence="1 2">AAU 773</strain>
    </source>
</reference>
<comment type="caution">
    <text evidence="1">The sequence shown here is derived from an EMBL/GenBank/DDBJ whole genome shotgun (WGS) entry which is preliminary data.</text>
</comment>
<dbReference type="Proteomes" id="UP001390339">
    <property type="component" value="Unassembled WGS sequence"/>
</dbReference>
<dbReference type="InterPro" id="IPR011009">
    <property type="entry name" value="Kinase-like_dom_sf"/>
</dbReference>
<accession>A0ABR2HL09</accession>
<proteinExistence type="predicted"/>